<dbReference type="EMBL" id="KB908920">
    <property type="protein sequence ID" value="EOB14897.1"/>
    <property type="molecule type" value="Genomic_DNA"/>
</dbReference>
<dbReference type="HOGENOM" id="CLU_2622638_0_0_1"/>
<organism evidence="1 2">
    <name type="scientific">Nosema bombycis (strain CQ1 / CVCC 102059)</name>
    <name type="common">Microsporidian parasite</name>
    <name type="synonym">Pebrine of silkworm</name>
    <dbReference type="NCBI Taxonomy" id="578461"/>
    <lineage>
        <taxon>Eukaryota</taxon>
        <taxon>Fungi</taxon>
        <taxon>Fungi incertae sedis</taxon>
        <taxon>Microsporidia</taxon>
        <taxon>Nosematidae</taxon>
        <taxon>Nosema</taxon>
    </lineage>
</organism>
<dbReference type="Proteomes" id="UP000016927">
    <property type="component" value="Unassembled WGS sequence"/>
</dbReference>
<protein>
    <submittedName>
        <fullName evidence="1">Uncharacterized protein</fullName>
    </submittedName>
</protein>
<accession>R0KXI1</accession>
<evidence type="ECO:0000313" key="1">
    <source>
        <dbReference type="EMBL" id="EOB14897.1"/>
    </source>
</evidence>
<name>R0KXI1_NOSB1</name>
<dbReference type="AlphaFoldDB" id="R0KXI1"/>
<dbReference type="VEuPathDB" id="MicrosporidiaDB:NBO_12g0002"/>
<keyword evidence="2" id="KW-1185">Reference proteome</keyword>
<gene>
    <name evidence="1" type="ORF">NBO_12g0002</name>
</gene>
<evidence type="ECO:0000313" key="2">
    <source>
        <dbReference type="Proteomes" id="UP000016927"/>
    </source>
</evidence>
<reference evidence="1 2" key="1">
    <citation type="journal article" date="2013" name="BMC Genomics">
        <title>Comparative genomics of parasitic silkworm microsporidia reveal an association between genome expansion and host adaptation.</title>
        <authorList>
            <person name="Pan G."/>
            <person name="Xu J."/>
            <person name="Li T."/>
            <person name="Xia Q."/>
            <person name="Liu S.L."/>
            <person name="Zhang G."/>
            <person name="Li S."/>
            <person name="Li C."/>
            <person name="Liu H."/>
            <person name="Yang L."/>
            <person name="Liu T."/>
            <person name="Zhang X."/>
            <person name="Wu Z."/>
            <person name="Fan W."/>
            <person name="Dang X."/>
            <person name="Xiang H."/>
            <person name="Tao M."/>
            <person name="Li Y."/>
            <person name="Hu J."/>
            <person name="Li Z."/>
            <person name="Lin L."/>
            <person name="Luo J."/>
            <person name="Geng L."/>
            <person name="Wang L."/>
            <person name="Long M."/>
            <person name="Wan Y."/>
            <person name="He N."/>
            <person name="Zhang Z."/>
            <person name="Lu C."/>
            <person name="Keeling P.J."/>
            <person name="Wang J."/>
            <person name="Xiang Z."/>
            <person name="Zhou Z."/>
        </authorList>
    </citation>
    <scope>NUCLEOTIDE SEQUENCE [LARGE SCALE GENOMIC DNA]</scope>
    <source>
        <strain evidence="2">CQ1 / CVCC 102059</strain>
    </source>
</reference>
<proteinExistence type="predicted"/>
<sequence length="78" mass="9146">MLSIIIYCIITCKMMAMNENKKQNDKNEEHITTKRFEDTIIRSNFFCEANSKDFDDYLSYDSVRMCHSSCTSGLSRKT</sequence>